<dbReference type="AlphaFoldDB" id="A0A2W5JZF7"/>
<accession>A0A2W5JZF7</accession>
<dbReference type="InterPro" id="IPR006015">
    <property type="entry name" value="Universal_stress_UspA"/>
</dbReference>
<evidence type="ECO:0000313" key="3">
    <source>
        <dbReference type="EMBL" id="PZQ10462.1"/>
    </source>
</evidence>
<organism evidence="3 4">
    <name type="scientific">Rhodanobacter denitrificans</name>
    <dbReference type="NCBI Taxonomy" id="666685"/>
    <lineage>
        <taxon>Bacteria</taxon>
        <taxon>Pseudomonadati</taxon>
        <taxon>Pseudomonadota</taxon>
        <taxon>Gammaproteobacteria</taxon>
        <taxon>Lysobacterales</taxon>
        <taxon>Rhodanobacteraceae</taxon>
        <taxon>Rhodanobacter</taxon>
    </lineage>
</organism>
<reference evidence="3 4" key="1">
    <citation type="submission" date="2017-08" db="EMBL/GenBank/DDBJ databases">
        <title>Infants hospitalized years apart are colonized by the same room-sourced microbial strains.</title>
        <authorList>
            <person name="Brooks B."/>
            <person name="Olm M.R."/>
            <person name="Firek B.A."/>
            <person name="Baker R."/>
            <person name="Thomas B.C."/>
            <person name="Morowitz M.J."/>
            <person name="Banfield J.F."/>
        </authorList>
    </citation>
    <scope>NUCLEOTIDE SEQUENCE [LARGE SCALE GENOMIC DNA]</scope>
    <source>
        <strain evidence="3">S2_005_003_R2_42</strain>
    </source>
</reference>
<evidence type="ECO:0000313" key="4">
    <source>
        <dbReference type="Proteomes" id="UP000249046"/>
    </source>
</evidence>
<evidence type="ECO:0000259" key="2">
    <source>
        <dbReference type="Pfam" id="PF00582"/>
    </source>
</evidence>
<dbReference type="Gene3D" id="3.40.50.12370">
    <property type="match status" value="1"/>
</dbReference>
<dbReference type="InterPro" id="IPR006016">
    <property type="entry name" value="UspA"/>
</dbReference>
<dbReference type="Proteomes" id="UP000249046">
    <property type="component" value="Unassembled WGS sequence"/>
</dbReference>
<evidence type="ECO:0000256" key="1">
    <source>
        <dbReference type="ARBA" id="ARBA00008791"/>
    </source>
</evidence>
<protein>
    <submittedName>
        <fullName evidence="3">Universal stress protein UspA</fullName>
    </submittedName>
</protein>
<dbReference type="PANTHER" id="PTHR46268:SF15">
    <property type="entry name" value="UNIVERSAL STRESS PROTEIN HP_0031"/>
    <property type="match status" value="1"/>
</dbReference>
<dbReference type="PANTHER" id="PTHR46268">
    <property type="entry name" value="STRESS RESPONSE PROTEIN NHAX"/>
    <property type="match status" value="1"/>
</dbReference>
<dbReference type="PRINTS" id="PR01438">
    <property type="entry name" value="UNVRSLSTRESS"/>
</dbReference>
<dbReference type="EMBL" id="QFPO01000020">
    <property type="protein sequence ID" value="PZQ10462.1"/>
    <property type="molecule type" value="Genomic_DNA"/>
</dbReference>
<dbReference type="Pfam" id="PF00582">
    <property type="entry name" value="Usp"/>
    <property type="match status" value="1"/>
</dbReference>
<comment type="similarity">
    <text evidence="1">Belongs to the universal stress protein A family.</text>
</comment>
<proteinExistence type="inferred from homology"/>
<name>A0A2W5JZF7_9GAMM</name>
<dbReference type="SUPFAM" id="SSF52402">
    <property type="entry name" value="Adenine nucleotide alpha hydrolases-like"/>
    <property type="match status" value="2"/>
</dbReference>
<gene>
    <name evidence="3" type="ORF">DI564_15845</name>
</gene>
<comment type="caution">
    <text evidence="3">The sequence shown here is derived from an EMBL/GenBank/DDBJ whole genome shotgun (WGS) entry which is preliminary data.</text>
</comment>
<feature type="domain" description="UspA" evidence="2">
    <location>
        <begin position="211"/>
        <end position="295"/>
    </location>
</feature>
<sequence length="296" mass="32145">MQIKVYRPDFAIVASPWSGVPDMFSLLSLASDTVPFGSAASFAADLAFALDAALTGLCAVRMGAPMSVMDAPTFLEDSAEDLRRQRNRAIAAEPAFLRWAHERGVSEASWRVVESPLDEALSVACDWHDAVVLGLADTGQDPWQRVSAVGSLLVTLAHPCVVVPPGAVARLSCVALAWNGSREAMRAIHAARPLLERAEQIVLLKSSETDAKRYGTWHPPFDLERYLDLHGLVAEVHTLGEAGEPAEWALLEAAEAAGADLLVMGAYGHRRFTEWLFGGMTQHVLEHARIPLFMCH</sequence>